<feature type="active site" description="Proton acceptor" evidence="4">
    <location>
        <position position="148"/>
    </location>
</feature>
<dbReference type="GO" id="GO:0016042">
    <property type="term" value="P:lipid catabolic process"/>
    <property type="evidence" value="ECO:0007669"/>
    <property type="project" value="UniProtKB-UniRule"/>
</dbReference>
<feature type="active site" description="Nucleophile" evidence="4">
    <location>
        <position position="38"/>
    </location>
</feature>
<dbReference type="InterPro" id="IPR002641">
    <property type="entry name" value="PNPLA_dom"/>
</dbReference>
<evidence type="ECO:0000313" key="7">
    <source>
        <dbReference type="Proteomes" id="UP000000379"/>
    </source>
</evidence>
<dbReference type="EMBL" id="CP002049">
    <property type="protein sequence ID" value="ADI15473.1"/>
    <property type="molecule type" value="Genomic_DNA"/>
</dbReference>
<name>D7CT10_TRURR</name>
<dbReference type="InterPro" id="IPR016035">
    <property type="entry name" value="Acyl_Trfase/lysoPLipase"/>
</dbReference>
<dbReference type="InterPro" id="IPR050301">
    <property type="entry name" value="NTE"/>
</dbReference>
<dbReference type="SUPFAM" id="SSF52151">
    <property type="entry name" value="FabD/lysophospholipase-like"/>
    <property type="match status" value="1"/>
</dbReference>
<evidence type="ECO:0000256" key="1">
    <source>
        <dbReference type="ARBA" id="ARBA00022801"/>
    </source>
</evidence>
<dbReference type="PROSITE" id="PS51635">
    <property type="entry name" value="PNPLA"/>
    <property type="match status" value="1"/>
</dbReference>
<reference evidence="7" key="1">
    <citation type="submission" date="2010-05" db="EMBL/GenBank/DDBJ databases">
        <title>The complete genome of Truepera radiovictris DSM 17093.</title>
        <authorList>
            <consortium name="US DOE Joint Genome Institute (JGI-PGF)"/>
            <person name="Lucas S."/>
            <person name="Copeland A."/>
            <person name="Lapidus A."/>
            <person name="Glavina del Rio T."/>
            <person name="Dalin E."/>
            <person name="Tice H."/>
            <person name="Bruce D."/>
            <person name="Goodwin L."/>
            <person name="Pitluck S."/>
            <person name="Kyrpides N."/>
            <person name="Mavromatis K."/>
            <person name="Ovchinnikova G."/>
            <person name="Munk A.C."/>
            <person name="Detter J.C."/>
            <person name="Han C."/>
            <person name="Tapia R."/>
            <person name="Land M."/>
            <person name="Hauser L."/>
            <person name="Markowitz V."/>
            <person name="Cheng J.-F."/>
            <person name="Hugenholtz P."/>
            <person name="Woyke T."/>
            <person name="Wu D."/>
            <person name="Tindall B."/>
            <person name="Pomrenke H.G."/>
            <person name="Brambilla E."/>
            <person name="Klenk H.-P."/>
            <person name="Eisen J.A."/>
        </authorList>
    </citation>
    <scope>NUCLEOTIDE SEQUENCE [LARGE SCALE GENOMIC DNA]</scope>
    <source>
        <strain evidence="7">DSM 17093 / CIP 108686 / LMG 22925 / RQ-24</strain>
    </source>
</reference>
<evidence type="ECO:0000259" key="5">
    <source>
        <dbReference type="PROSITE" id="PS51635"/>
    </source>
</evidence>
<dbReference type="KEGG" id="tra:Trad_2364"/>
<reference evidence="6 7" key="2">
    <citation type="journal article" date="2011" name="Stand. Genomic Sci.">
        <title>Complete genome sequence of Truepera radiovictrix type strain (RQ-24).</title>
        <authorList>
            <person name="Ivanova N."/>
            <person name="Rohde C."/>
            <person name="Munk C."/>
            <person name="Nolan M."/>
            <person name="Lucas S."/>
            <person name="Del Rio T.G."/>
            <person name="Tice H."/>
            <person name="Deshpande S."/>
            <person name="Cheng J.F."/>
            <person name="Tapia R."/>
            <person name="Han C."/>
            <person name="Goodwin L."/>
            <person name="Pitluck S."/>
            <person name="Liolios K."/>
            <person name="Mavromatis K."/>
            <person name="Mikhailova N."/>
            <person name="Pati A."/>
            <person name="Chen A."/>
            <person name="Palaniappan K."/>
            <person name="Land M."/>
            <person name="Hauser L."/>
            <person name="Chang Y.J."/>
            <person name="Jeffries C.D."/>
            <person name="Brambilla E."/>
            <person name="Rohde M."/>
            <person name="Goker M."/>
            <person name="Tindall B.J."/>
            <person name="Woyke T."/>
            <person name="Bristow J."/>
            <person name="Eisen J.A."/>
            <person name="Markowitz V."/>
            <person name="Hugenholtz P."/>
            <person name="Kyrpides N.C."/>
            <person name="Klenk H.P."/>
            <person name="Lapidus A."/>
        </authorList>
    </citation>
    <scope>NUCLEOTIDE SEQUENCE [LARGE SCALE GENOMIC DNA]</scope>
    <source>
        <strain evidence="7">DSM 17093 / CIP 108686 / LMG 22925 / RQ-24</strain>
    </source>
</reference>
<dbReference type="PANTHER" id="PTHR14226:SF29">
    <property type="entry name" value="NEUROPATHY TARGET ESTERASE SWS"/>
    <property type="match status" value="1"/>
</dbReference>
<gene>
    <name evidence="6" type="ordered locus">Trad_2364</name>
</gene>
<comment type="caution">
    <text evidence="4">Lacks conserved residue(s) required for the propagation of feature annotation.</text>
</comment>
<feature type="domain" description="PNPLA" evidence="5">
    <location>
        <begin position="5"/>
        <end position="161"/>
    </location>
</feature>
<feature type="short sequence motif" description="GXSXG" evidence="4">
    <location>
        <begin position="36"/>
        <end position="40"/>
    </location>
</feature>
<keyword evidence="2 4" id="KW-0442">Lipid degradation</keyword>
<dbReference type="RefSeq" id="WP_013178836.1">
    <property type="nucleotide sequence ID" value="NC_014221.1"/>
</dbReference>
<dbReference type="GO" id="GO:0016787">
    <property type="term" value="F:hydrolase activity"/>
    <property type="evidence" value="ECO:0007669"/>
    <property type="project" value="UniProtKB-UniRule"/>
</dbReference>
<dbReference type="Proteomes" id="UP000000379">
    <property type="component" value="Chromosome"/>
</dbReference>
<protein>
    <submittedName>
        <fullName evidence="6">Patatin</fullName>
    </submittedName>
</protein>
<dbReference type="Gene3D" id="3.40.1090.10">
    <property type="entry name" value="Cytosolic phospholipase A2 catalytic domain"/>
    <property type="match status" value="2"/>
</dbReference>
<dbReference type="AlphaFoldDB" id="D7CT10"/>
<keyword evidence="3 4" id="KW-0443">Lipid metabolism</keyword>
<evidence type="ECO:0000256" key="4">
    <source>
        <dbReference type="PROSITE-ProRule" id="PRU01161"/>
    </source>
</evidence>
<organism evidence="6 7">
    <name type="scientific">Truepera radiovictrix (strain DSM 17093 / CIP 108686 / LMG 22925 / RQ-24)</name>
    <dbReference type="NCBI Taxonomy" id="649638"/>
    <lineage>
        <taxon>Bacteria</taxon>
        <taxon>Thermotogati</taxon>
        <taxon>Deinococcota</taxon>
        <taxon>Deinococci</taxon>
        <taxon>Trueperales</taxon>
        <taxon>Trueperaceae</taxon>
        <taxon>Truepera</taxon>
    </lineage>
</organism>
<evidence type="ECO:0000256" key="3">
    <source>
        <dbReference type="ARBA" id="ARBA00023098"/>
    </source>
</evidence>
<accession>D7CT10</accession>
<keyword evidence="1 4" id="KW-0378">Hydrolase</keyword>
<sequence length="281" mass="29655">MQIGLVLSGGGARCFAQVGALRALEEQGAEVTAIAGNSAGAIIGAFYAAGHRAEAIAEILCNADYGALLRVKGGAGLSGHENIAAFLAEHLPETFDALKVPLAVPATDIQSAEQVVFSAGPLVPAVCASNAFPGLFLPIEHAGRTLVDGGLLNNFPLDLIRPLTSARVVALDTRPSPTARLDLPAEDAGLWGRLKGSFDGRIPMIARVLEKAYTITQSRLIELLAAMHPPDLWIRPALSDDFDIQDFGRFEEAYELGYEAVSRAADELKRVTRAVTSAEDA</sequence>
<feature type="short sequence motif" description="DGA/G" evidence="4">
    <location>
        <begin position="148"/>
        <end position="150"/>
    </location>
</feature>
<evidence type="ECO:0000313" key="6">
    <source>
        <dbReference type="EMBL" id="ADI15473.1"/>
    </source>
</evidence>
<dbReference type="eggNOG" id="COG1752">
    <property type="taxonomic scope" value="Bacteria"/>
</dbReference>
<proteinExistence type="predicted"/>
<dbReference type="Pfam" id="PF01734">
    <property type="entry name" value="Patatin"/>
    <property type="match status" value="1"/>
</dbReference>
<keyword evidence="7" id="KW-1185">Reference proteome</keyword>
<dbReference type="OrthoDB" id="9770965at2"/>
<dbReference type="PANTHER" id="PTHR14226">
    <property type="entry name" value="NEUROPATHY TARGET ESTERASE/SWISS CHEESE D.MELANOGASTER"/>
    <property type="match status" value="1"/>
</dbReference>
<dbReference type="HOGENOM" id="CLU_047251_0_0_0"/>
<evidence type="ECO:0000256" key="2">
    <source>
        <dbReference type="ARBA" id="ARBA00022963"/>
    </source>
</evidence>